<sequence length="393" mass="41878">MKLVRTRAMAAIALLAGLGLGCSKGSSGPDPAGSAAPAEAKPSAKGIEAAGNDAAVVELAKKVLGCKWGSYGFDSMCPEMKSLIESELIREGKADATFVSFLEDPNEQVRWLGSRALSQRGKVFRNDKALAERIVVVAEGETSKTVAQELGGVVGGIKHADTGLGERIKVMAKGHAVQQMRTSLLARMLFSNGETLYEFVKDIATNDKDAVVRKAAMSAFWTGTPPSRAADSCKMWLGFVDDAADDVSGEAAYLTAFYPQGGGCKAEWDPLLDKIEKRAKEGTIKSTQMASALFYLHRQTGASDAQKKRALAVARAILKNEANTGMARGRALELLAEKDPDGKALLEDRLNNDKDVFVKRRAKDLVDKASKPADDKAKAAEADKAKASATKKP</sequence>
<evidence type="ECO:0000256" key="2">
    <source>
        <dbReference type="SAM" id="SignalP"/>
    </source>
</evidence>
<feature type="region of interest" description="Disordered" evidence="1">
    <location>
        <begin position="367"/>
        <end position="393"/>
    </location>
</feature>
<proteinExistence type="predicted"/>
<evidence type="ECO:0008006" key="5">
    <source>
        <dbReference type="Google" id="ProtNLM"/>
    </source>
</evidence>
<accession>A0A9X3XFM0</accession>
<protein>
    <recommendedName>
        <fullName evidence="5">HEAT repeat domain-containing protein</fullName>
    </recommendedName>
</protein>
<dbReference type="PROSITE" id="PS51257">
    <property type="entry name" value="PROKAR_LIPOPROTEIN"/>
    <property type="match status" value="1"/>
</dbReference>
<name>A0A9X3XFM0_9BACT</name>
<dbReference type="RefSeq" id="WP_272427623.1">
    <property type="nucleotide sequence ID" value="NZ_JAGTJJ010000066.1"/>
</dbReference>
<dbReference type="Proteomes" id="UP001151081">
    <property type="component" value="Unassembled WGS sequence"/>
</dbReference>
<organism evidence="3 4">
    <name type="scientific">Polyangium jinanense</name>
    <dbReference type="NCBI Taxonomy" id="2829994"/>
    <lineage>
        <taxon>Bacteria</taxon>
        <taxon>Pseudomonadati</taxon>
        <taxon>Myxococcota</taxon>
        <taxon>Polyangia</taxon>
        <taxon>Polyangiales</taxon>
        <taxon>Polyangiaceae</taxon>
        <taxon>Polyangium</taxon>
    </lineage>
</organism>
<feature type="signal peptide" evidence="2">
    <location>
        <begin position="1"/>
        <end position="21"/>
    </location>
</feature>
<feature type="compositionally biased region" description="Basic and acidic residues" evidence="1">
    <location>
        <begin position="367"/>
        <end position="386"/>
    </location>
</feature>
<dbReference type="AlphaFoldDB" id="A0A9X3XFM0"/>
<comment type="caution">
    <text evidence="3">The sequence shown here is derived from an EMBL/GenBank/DDBJ whole genome shotgun (WGS) entry which is preliminary data.</text>
</comment>
<evidence type="ECO:0000313" key="4">
    <source>
        <dbReference type="Proteomes" id="UP001151081"/>
    </source>
</evidence>
<feature type="chain" id="PRO_5040725827" description="HEAT repeat domain-containing protein" evidence="2">
    <location>
        <begin position="22"/>
        <end position="393"/>
    </location>
</feature>
<dbReference type="EMBL" id="JAGTJJ010000066">
    <property type="protein sequence ID" value="MDC3988168.1"/>
    <property type="molecule type" value="Genomic_DNA"/>
</dbReference>
<evidence type="ECO:0000256" key="1">
    <source>
        <dbReference type="SAM" id="MobiDB-lite"/>
    </source>
</evidence>
<gene>
    <name evidence="3" type="ORF">KEG57_47310</name>
</gene>
<keyword evidence="4" id="KW-1185">Reference proteome</keyword>
<evidence type="ECO:0000313" key="3">
    <source>
        <dbReference type="EMBL" id="MDC3988168.1"/>
    </source>
</evidence>
<keyword evidence="2" id="KW-0732">Signal</keyword>
<reference evidence="3 4" key="1">
    <citation type="submission" date="2021-04" db="EMBL/GenBank/DDBJ databases">
        <title>Genome analysis of Polyangium sp.</title>
        <authorList>
            <person name="Li Y."/>
            <person name="Wang J."/>
        </authorList>
    </citation>
    <scope>NUCLEOTIDE SEQUENCE [LARGE SCALE GENOMIC DNA]</scope>
    <source>
        <strain evidence="3 4">SDU14</strain>
    </source>
</reference>